<evidence type="ECO:0000256" key="4">
    <source>
        <dbReference type="ARBA" id="ARBA00022691"/>
    </source>
</evidence>
<dbReference type="InterPro" id="IPR001525">
    <property type="entry name" value="C5_MeTfrase"/>
</dbReference>
<dbReference type="InterPro" id="IPR029063">
    <property type="entry name" value="SAM-dependent_MTases_sf"/>
</dbReference>
<evidence type="ECO:0000256" key="2">
    <source>
        <dbReference type="ARBA" id="ARBA00022603"/>
    </source>
</evidence>
<dbReference type="PROSITE" id="PS51679">
    <property type="entry name" value="SAM_MT_C5"/>
    <property type="match status" value="1"/>
</dbReference>
<sequence length="370" mass="41116">MNQDETIVGTHIGKKPHIDRRSTAISCIDLFCGLGGLTHGLIRGGIKVVAGIDIDPQCRFPYESNNNAIFIEQDVSFLSASQLTNIFGDAKLRLLAGCAPCQPFSTYSRKGRQERQDSKWALVSDFGRLVRETQPEFVTMENVPQLLEHEVFKDFLKELEGYSIDWSIVDCAQYGVPQTRKRLVLLASRFGSVELVPPISSRRSCTTVREAISHLPALAAGCSDPNDALHAASSLSDLNLRRIRASKPGGTWHDWDTSLLAECHRKKSGQTYPSVYGRMKWDAPAPTITTQCFGYGNGRFGHPEQDRAISLREAAILQTFPENYRFLAPGERVCFSKLGRLIGNAVPVEIGQLVAQSLLHHLDKFDKCLK</sequence>
<evidence type="ECO:0000256" key="7">
    <source>
        <dbReference type="RuleBase" id="RU000416"/>
    </source>
</evidence>
<evidence type="ECO:0000256" key="5">
    <source>
        <dbReference type="ARBA" id="ARBA00022747"/>
    </source>
</evidence>
<dbReference type="GO" id="GO:0032259">
    <property type="term" value="P:methylation"/>
    <property type="evidence" value="ECO:0007669"/>
    <property type="project" value="UniProtKB-KW"/>
</dbReference>
<name>A0ABU8YS91_9CYAN</name>
<dbReference type="InterPro" id="IPR050390">
    <property type="entry name" value="C5-Methyltransferase"/>
</dbReference>
<comment type="caution">
    <text evidence="8">The sequence shown here is derived from an EMBL/GenBank/DDBJ whole genome shotgun (WGS) entry which is preliminary data.</text>
</comment>
<reference evidence="8 9" key="1">
    <citation type="journal article" date="2020" name="Harmful Algae">
        <title>Molecular and morphological characterization of a novel dihydroanatoxin-a producing Microcoleus species (cyanobacteria) from the Russian River, California, USA.</title>
        <authorList>
            <person name="Conklin K.Y."/>
            <person name="Stancheva R."/>
            <person name="Otten T.G."/>
            <person name="Fadness R."/>
            <person name="Boyer G.L."/>
            <person name="Read B."/>
            <person name="Zhang X."/>
            <person name="Sheath R.G."/>
        </authorList>
    </citation>
    <scope>NUCLEOTIDE SEQUENCE [LARGE SCALE GENOMIC DNA]</scope>
    <source>
        <strain evidence="8 9">PTRS2</strain>
    </source>
</reference>
<dbReference type="RefSeq" id="WP_340522478.1">
    <property type="nucleotide sequence ID" value="NZ_JBBLXS010000324.1"/>
</dbReference>
<protein>
    <recommendedName>
        <fullName evidence="1">DNA (cytosine-5-)-methyltransferase</fullName>
        <ecNumber evidence="1">2.1.1.37</ecNumber>
    </recommendedName>
</protein>
<gene>
    <name evidence="8" type="ORF">WMG39_20645</name>
</gene>
<evidence type="ECO:0000256" key="6">
    <source>
        <dbReference type="PROSITE-ProRule" id="PRU01016"/>
    </source>
</evidence>
<dbReference type="EMBL" id="JBBLXS010000324">
    <property type="protein sequence ID" value="MEK0187239.1"/>
    <property type="molecule type" value="Genomic_DNA"/>
</dbReference>
<keyword evidence="3 6" id="KW-0808">Transferase</keyword>
<dbReference type="Gene3D" id="3.90.120.10">
    <property type="entry name" value="DNA Methylase, subunit A, domain 2"/>
    <property type="match status" value="1"/>
</dbReference>
<evidence type="ECO:0000256" key="3">
    <source>
        <dbReference type="ARBA" id="ARBA00022679"/>
    </source>
</evidence>
<dbReference type="SUPFAM" id="SSF53335">
    <property type="entry name" value="S-adenosyl-L-methionine-dependent methyltransferases"/>
    <property type="match status" value="1"/>
</dbReference>
<keyword evidence="5" id="KW-0680">Restriction system</keyword>
<dbReference type="EC" id="2.1.1.37" evidence="1"/>
<dbReference type="GO" id="GO:0003886">
    <property type="term" value="F:DNA (cytosine-5-)-methyltransferase activity"/>
    <property type="evidence" value="ECO:0007669"/>
    <property type="project" value="UniProtKB-EC"/>
</dbReference>
<comment type="similarity">
    <text evidence="6 7">Belongs to the class I-like SAM-binding methyltransferase superfamily. C5-methyltransferase family.</text>
</comment>
<feature type="active site" evidence="6">
    <location>
        <position position="101"/>
    </location>
</feature>
<dbReference type="Proteomes" id="UP001384579">
    <property type="component" value="Unassembled WGS sequence"/>
</dbReference>
<keyword evidence="4 6" id="KW-0949">S-adenosyl-L-methionine</keyword>
<keyword evidence="2 6" id="KW-0489">Methyltransferase</keyword>
<dbReference type="PANTHER" id="PTHR10629:SF52">
    <property type="entry name" value="DNA (CYTOSINE-5)-METHYLTRANSFERASE 1"/>
    <property type="match status" value="1"/>
</dbReference>
<proteinExistence type="inferred from homology"/>
<organism evidence="8 9">
    <name type="scientific">Microcoleus anatoxicus PTRS2</name>
    <dbReference type="NCBI Taxonomy" id="2705321"/>
    <lineage>
        <taxon>Bacteria</taxon>
        <taxon>Bacillati</taxon>
        <taxon>Cyanobacteriota</taxon>
        <taxon>Cyanophyceae</taxon>
        <taxon>Oscillatoriophycideae</taxon>
        <taxon>Oscillatoriales</taxon>
        <taxon>Microcoleaceae</taxon>
        <taxon>Microcoleus</taxon>
        <taxon>Microcoleus anatoxicus</taxon>
    </lineage>
</organism>
<accession>A0ABU8YS91</accession>
<dbReference type="NCBIfam" id="TIGR00675">
    <property type="entry name" value="dcm"/>
    <property type="match status" value="1"/>
</dbReference>
<dbReference type="PRINTS" id="PR00105">
    <property type="entry name" value="C5METTRFRASE"/>
</dbReference>
<dbReference type="PANTHER" id="PTHR10629">
    <property type="entry name" value="CYTOSINE-SPECIFIC METHYLTRANSFERASE"/>
    <property type="match status" value="1"/>
</dbReference>
<dbReference type="Gene3D" id="3.40.50.150">
    <property type="entry name" value="Vaccinia Virus protein VP39"/>
    <property type="match status" value="1"/>
</dbReference>
<evidence type="ECO:0000313" key="8">
    <source>
        <dbReference type="EMBL" id="MEK0187239.1"/>
    </source>
</evidence>
<evidence type="ECO:0000256" key="1">
    <source>
        <dbReference type="ARBA" id="ARBA00011975"/>
    </source>
</evidence>
<dbReference type="Pfam" id="PF00145">
    <property type="entry name" value="DNA_methylase"/>
    <property type="match status" value="1"/>
</dbReference>
<evidence type="ECO:0000313" key="9">
    <source>
        <dbReference type="Proteomes" id="UP001384579"/>
    </source>
</evidence>
<keyword evidence="9" id="KW-1185">Reference proteome</keyword>